<comment type="caution">
    <text evidence="3">The sequence shown here is derived from an EMBL/GenBank/DDBJ whole genome shotgun (WGS) entry which is preliminary data.</text>
</comment>
<name>A0A563UGQ0_9SPHI</name>
<dbReference type="Gene3D" id="2.170.130.10">
    <property type="entry name" value="TonB-dependent receptor, plug domain"/>
    <property type="match status" value="1"/>
</dbReference>
<dbReference type="Pfam" id="PF07715">
    <property type="entry name" value="Plug"/>
    <property type="match status" value="1"/>
</dbReference>
<dbReference type="RefSeq" id="WP_146380916.1">
    <property type="nucleotide sequence ID" value="NZ_VOEJ01000002.1"/>
</dbReference>
<dbReference type="SUPFAM" id="SSF49464">
    <property type="entry name" value="Carboxypeptidase regulatory domain-like"/>
    <property type="match status" value="1"/>
</dbReference>
<gene>
    <name evidence="3" type="ORF">FPZ43_05820</name>
</gene>
<keyword evidence="3" id="KW-0675">Receptor</keyword>
<protein>
    <submittedName>
        <fullName evidence="3">TonB-dependent receptor</fullName>
    </submittedName>
</protein>
<keyword evidence="4" id="KW-1185">Reference proteome</keyword>
<feature type="signal peptide" evidence="1">
    <location>
        <begin position="1"/>
        <end position="24"/>
    </location>
</feature>
<evidence type="ECO:0000313" key="3">
    <source>
        <dbReference type="EMBL" id="TWR30458.1"/>
    </source>
</evidence>
<dbReference type="AlphaFoldDB" id="A0A563UGQ0"/>
<sequence>MFKRFAWCMVAAISSLAIYSFVIADDPIAKIRQQLDKWTDKHPIEKAYVHFDKPYYAAGDDIWLKVYVTSGSYNQATTISGIVNVDLIDARDSIKRSLKLQLKNGVAWGDIALPDTLSAGNYRLRAYTNYMRNAGGEYFFEKAILIINAVGKIYAKQPVAGAVGTQVATAANKIDIQFFPEGGSLVAGVPTKVAFKAVSSSGLGADVSGTIISSQGRQVATFSSTHLGMGYFTITPQASVTYTANVSTADDMQTTAALPKVASSGYVLNIMDQGNAIQVKVSGSNNLLNQNASLTLVAQTAGKIYYAGVIKPGTVTIEKNKFPTGIAQFTLFSATGEPLNERLVFIKNADRLNLALSTDKPTYSPRERVRLNLSAFRTGQKPAAGSFSVSVINETKVPVDESNENSIFASLLLTSDIKGYVEQPAYYFNNPNEKTAADLDLLMITQGYRRFDWKQVLNSSAATDTFTPEQSLKVSGTITTDSGKPVPNGKVQLIDFDDAANVLDTVTDAQGRFNFDNLEFADSVRFIVQARNAKNKRDVVIHLDSIAPAPTNSSHVKPDFEITSSDKLSVYAESSKALYSAQLKYGLGNHVISLREVVIREKKQALKHSANLNGPGNADQVIYGKDLRLMGCIRIGDCLQGRILGVVFRNGIPFSTRGGGPMQVIIDGVYVDASFINSINNNDVQSIEVLRNVGTIGVYGGRAGSGVLLITTKRGDEPEEYTGPVKGRGIKPYYPKGLYKARTFYSPAYNKSGVNKEIADLRTTIYWNPDVQPGTNGKAILEYFNAGSKGTYRVIAEGIDSDGNIARKVYRYRVE</sequence>
<dbReference type="Gene3D" id="2.60.40.1930">
    <property type="match status" value="1"/>
</dbReference>
<evidence type="ECO:0000256" key="1">
    <source>
        <dbReference type="SAM" id="SignalP"/>
    </source>
</evidence>
<dbReference type="Proteomes" id="UP000320042">
    <property type="component" value="Unassembled WGS sequence"/>
</dbReference>
<dbReference type="InterPro" id="IPR037066">
    <property type="entry name" value="Plug_dom_sf"/>
</dbReference>
<dbReference type="InterPro" id="IPR012910">
    <property type="entry name" value="Plug_dom"/>
</dbReference>
<feature type="domain" description="TonB-dependent receptor plug" evidence="2">
    <location>
        <begin position="620"/>
        <end position="707"/>
    </location>
</feature>
<dbReference type="OrthoDB" id="609485at2"/>
<feature type="chain" id="PRO_5022209564" evidence="1">
    <location>
        <begin position="25"/>
        <end position="815"/>
    </location>
</feature>
<dbReference type="SUPFAM" id="SSF56935">
    <property type="entry name" value="Porins"/>
    <property type="match status" value="1"/>
</dbReference>
<organism evidence="3 4">
    <name type="scientific">Mucilaginibacter pallidiroseus</name>
    <dbReference type="NCBI Taxonomy" id="2599295"/>
    <lineage>
        <taxon>Bacteria</taxon>
        <taxon>Pseudomonadati</taxon>
        <taxon>Bacteroidota</taxon>
        <taxon>Sphingobacteriia</taxon>
        <taxon>Sphingobacteriales</taxon>
        <taxon>Sphingobacteriaceae</taxon>
        <taxon>Mucilaginibacter</taxon>
    </lineage>
</organism>
<accession>A0A563UGQ0</accession>
<reference evidence="3 4" key="1">
    <citation type="submission" date="2019-07" db="EMBL/GenBank/DDBJ databases">
        <authorList>
            <person name="Kim J."/>
        </authorList>
    </citation>
    <scope>NUCLEOTIDE SEQUENCE [LARGE SCALE GENOMIC DNA]</scope>
    <source>
        <strain evidence="4">dk17</strain>
    </source>
</reference>
<evidence type="ECO:0000313" key="4">
    <source>
        <dbReference type="Proteomes" id="UP000320042"/>
    </source>
</evidence>
<keyword evidence="1" id="KW-0732">Signal</keyword>
<evidence type="ECO:0000259" key="2">
    <source>
        <dbReference type="Pfam" id="PF07715"/>
    </source>
</evidence>
<proteinExistence type="predicted"/>
<dbReference type="InterPro" id="IPR008969">
    <property type="entry name" value="CarboxyPept-like_regulatory"/>
</dbReference>
<dbReference type="EMBL" id="VOEJ01000002">
    <property type="protein sequence ID" value="TWR30458.1"/>
    <property type="molecule type" value="Genomic_DNA"/>
</dbReference>